<dbReference type="InterPro" id="IPR050416">
    <property type="entry name" value="FAD-linked_Oxidoreductase"/>
</dbReference>
<evidence type="ECO:0000256" key="4">
    <source>
        <dbReference type="ARBA" id="ARBA00022827"/>
    </source>
</evidence>
<dbReference type="PROSITE" id="PS00862">
    <property type="entry name" value="OX2_COVAL_FAD"/>
    <property type="match status" value="1"/>
</dbReference>
<evidence type="ECO:0000313" key="7">
    <source>
        <dbReference type="EMBL" id="KAE8365907.1"/>
    </source>
</evidence>
<keyword evidence="3" id="KW-0285">Flavoprotein</keyword>
<dbReference type="PROSITE" id="PS51387">
    <property type="entry name" value="FAD_PCMH"/>
    <property type="match status" value="1"/>
</dbReference>
<protein>
    <submittedName>
        <fullName evidence="7">FAD-binding domain-containing protein</fullName>
    </submittedName>
</protein>
<dbReference type="InterPro" id="IPR016166">
    <property type="entry name" value="FAD-bd_PCMH"/>
</dbReference>
<accession>A0A5N7A7S5</accession>
<evidence type="ECO:0000313" key="8">
    <source>
        <dbReference type="Proteomes" id="UP000326268"/>
    </source>
</evidence>
<dbReference type="InterPro" id="IPR016169">
    <property type="entry name" value="FAD-bd_PCMH_sub2"/>
</dbReference>
<dbReference type="AlphaFoldDB" id="A0A5N7A7S5"/>
<dbReference type="Gene3D" id="3.30.465.10">
    <property type="match status" value="1"/>
</dbReference>
<organism evidence="7 8">
    <name type="scientific">Aspergillus caelatus</name>
    <dbReference type="NCBI Taxonomy" id="61420"/>
    <lineage>
        <taxon>Eukaryota</taxon>
        <taxon>Fungi</taxon>
        <taxon>Dikarya</taxon>
        <taxon>Ascomycota</taxon>
        <taxon>Pezizomycotina</taxon>
        <taxon>Eurotiomycetes</taxon>
        <taxon>Eurotiomycetidae</taxon>
        <taxon>Eurotiales</taxon>
        <taxon>Aspergillaceae</taxon>
        <taxon>Aspergillus</taxon>
        <taxon>Aspergillus subgen. Circumdati</taxon>
    </lineage>
</organism>
<keyword evidence="5" id="KW-0560">Oxidoreductase</keyword>
<dbReference type="OrthoDB" id="415825at2759"/>
<keyword evidence="8" id="KW-1185">Reference proteome</keyword>
<dbReference type="InterPro" id="IPR006094">
    <property type="entry name" value="Oxid_FAD_bind_N"/>
</dbReference>
<dbReference type="RefSeq" id="XP_031928988.1">
    <property type="nucleotide sequence ID" value="XM_032078131.1"/>
</dbReference>
<reference evidence="7 8" key="1">
    <citation type="submission" date="2019-04" db="EMBL/GenBank/DDBJ databases">
        <title>Friends and foes A comparative genomics studyof 23 Aspergillus species from section Flavi.</title>
        <authorList>
            <consortium name="DOE Joint Genome Institute"/>
            <person name="Kjaerbolling I."/>
            <person name="Vesth T."/>
            <person name="Frisvad J.C."/>
            <person name="Nybo J.L."/>
            <person name="Theobald S."/>
            <person name="Kildgaard S."/>
            <person name="Isbrandt T."/>
            <person name="Kuo A."/>
            <person name="Sato A."/>
            <person name="Lyhne E.K."/>
            <person name="Kogle M.E."/>
            <person name="Wiebenga A."/>
            <person name="Kun R.S."/>
            <person name="Lubbers R.J."/>
            <person name="Makela M.R."/>
            <person name="Barry K."/>
            <person name="Chovatia M."/>
            <person name="Clum A."/>
            <person name="Daum C."/>
            <person name="Haridas S."/>
            <person name="He G."/>
            <person name="LaButti K."/>
            <person name="Lipzen A."/>
            <person name="Mondo S."/>
            <person name="Riley R."/>
            <person name="Salamov A."/>
            <person name="Simmons B.A."/>
            <person name="Magnuson J.K."/>
            <person name="Henrissat B."/>
            <person name="Mortensen U.H."/>
            <person name="Larsen T.O."/>
            <person name="Devries R.P."/>
            <person name="Grigoriev I.V."/>
            <person name="Machida M."/>
            <person name="Baker S.E."/>
            <person name="Andersen M.R."/>
        </authorList>
    </citation>
    <scope>NUCLEOTIDE SEQUENCE [LARGE SCALE GENOMIC DNA]</scope>
    <source>
        <strain evidence="7 8">CBS 763.97</strain>
    </source>
</reference>
<dbReference type="Gene3D" id="3.30.43.10">
    <property type="entry name" value="Uridine Diphospho-n-acetylenolpyruvylglucosamine Reductase, domain 2"/>
    <property type="match status" value="1"/>
</dbReference>
<dbReference type="PANTHER" id="PTHR42973:SF39">
    <property type="entry name" value="FAD-BINDING PCMH-TYPE DOMAIN-CONTAINING PROTEIN"/>
    <property type="match status" value="1"/>
</dbReference>
<dbReference type="PANTHER" id="PTHR42973">
    <property type="entry name" value="BINDING OXIDOREDUCTASE, PUTATIVE (AFU_ORTHOLOGUE AFUA_1G17690)-RELATED"/>
    <property type="match status" value="1"/>
</dbReference>
<sequence length="448" mass="50870">MQIFWKDPTSESAYDRARCNSVFNLERPNCFPRAVINATCTEDVISAIKLAAHRERCQVAVRSGGHSIFVWSLHENSILVNLGNWKEIVVDADSKIAQVTTSVTGFELNHYLRTKNQLFFPTGHCPDVALGGFLLQGGQGWNCRNWGYACDLLVGVEVVTAEGDVLFCNQHENQDLFWAARGAGPLFPAIVTKFHLQLLPDPTAGLRSSGYIYPANMYRQAFEWVQSIIPSADQDTEIVMVAFYSESSGEVCFKVNFVTMKANALAAEHALKQLHQGRPPGTITEWVSQEGSLDDLFNDQRLANPPSHYYYTDNSYISNMVNVTEVLEESFLTLPPGKSFAFWYPMYPRSRQPKSDMALSVPSDHYFSMYAVSEDRDDARRCRTWVEKTMRRIREYAVGSYLGECDLKLSHDWYWTKDAARRLTAIREKWDPDCLFCTVHDKQGEQGV</sequence>
<dbReference type="GeneID" id="43662577"/>
<comment type="cofactor">
    <cofactor evidence="1">
        <name>FAD</name>
        <dbReference type="ChEBI" id="CHEBI:57692"/>
    </cofactor>
</comment>
<keyword evidence="4" id="KW-0274">FAD</keyword>
<evidence type="ECO:0000256" key="3">
    <source>
        <dbReference type="ARBA" id="ARBA00022630"/>
    </source>
</evidence>
<evidence type="ECO:0000259" key="6">
    <source>
        <dbReference type="PROSITE" id="PS51387"/>
    </source>
</evidence>
<comment type="similarity">
    <text evidence="2">Belongs to the oxygen-dependent FAD-linked oxidoreductase family.</text>
</comment>
<proteinExistence type="inferred from homology"/>
<dbReference type="GO" id="GO:0071949">
    <property type="term" value="F:FAD binding"/>
    <property type="evidence" value="ECO:0007669"/>
    <property type="project" value="InterPro"/>
</dbReference>
<evidence type="ECO:0000256" key="5">
    <source>
        <dbReference type="ARBA" id="ARBA00023002"/>
    </source>
</evidence>
<dbReference type="EMBL" id="ML737622">
    <property type="protein sequence ID" value="KAE8365907.1"/>
    <property type="molecule type" value="Genomic_DNA"/>
</dbReference>
<evidence type="ECO:0000256" key="2">
    <source>
        <dbReference type="ARBA" id="ARBA00005466"/>
    </source>
</evidence>
<dbReference type="Gene3D" id="3.40.462.20">
    <property type="match status" value="1"/>
</dbReference>
<name>A0A5N7A7S5_9EURO</name>
<dbReference type="SUPFAM" id="SSF56176">
    <property type="entry name" value="FAD-binding/transporter-associated domain-like"/>
    <property type="match status" value="1"/>
</dbReference>
<evidence type="ECO:0000256" key="1">
    <source>
        <dbReference type="ARBA" id="ARBA00001974"/>
    </source>
</evidence>
<dbReference type="Pfam" id="PF01565">
    <property type="entry name" value="FAD_binding_4"/>
    <property type="match status" value="1"/>
</dbReference>
<gene>
    <name evidence="7" type="ORF">BDV27DRAFT_98412</name>
</gene>
<dbReference type="GO" id="GO:0016491">
    <property type="term" value="F:oxidoreductase activity"/>
    <property type="evidence" value="ECO:0007669"/>
    <property type="project" value="UniProtKB-KW"/>
</dbReference>
<feature type="domain" description="FAD-binding PCMH-type" evidence="6">
    <location>
        <begin position="28"/>
        <end position="201"/>
    </location>
</feature>
<dbReference type="InterPro" id="IPR036318">
    <property type="entry name" value="FAD-bd_PCMH-like_sf"/>
</dbReference>
<dbReference type="Proteomes" id="UP000326268">
    <property type="component" value="Unassembled WGS sequence"/>
</dbReference>
<dbReference type="InterPro" id="IPR006093">
    <property type="entry name" value="Oxy_OxRdtase_FAD_BS"/>
</dbReference>
<dbReference type="InterPro" id="IPR016167">
    <property type="entry name" value="FAD-bd_PCMH_sub1"/>
</dbReference>